<evidence type="ECO:0000313" key="2">
    <source>
        <dbReference type="EMBL" id="OAG06698.1"/>
    </source>
</evidence>
<organism evidence="2 3">
    <name type="scientific">Paraphaeosphaeria sporulosa</name>
    <dbReference type="NCBI Taxonomy" id="1460663"/>
    <lineage>
        <taxon>Eukaryota</taxon>
        <taxon>Fungi</taxon>
        <taxon>Dikarya</taxon>
        <taxon>Ascomycota</taxon>
        <taxon>Pezizomycotina</taxon>
        <taxon>Dothideomycetes</taxon>
        <taxon>Pleosporomycetidae</taxon>
        <taxon>Pleosporales</taxon>
        <taxon>Massarineae</taxon>
        <taxon>Didymosphaeriaceae</taxon>
        <taxon>Paraphaeosphaeria</taxon>
    </lineage>
</organism>
<name>A0A177CIL0_9PLEO</name>
<dbReference type="Proteomes" id="UP000077069">
    <property type="component" value="Unassembled WGS sequence"/>
</dbReference>
<dbReference type="GeneID" id="28765390"/>
<feature type="region of interest" description="Disordered" evidence="1">
    <location>
        <begin position="297"/>
        <end position="346"/>
    </location>
</feature>
<sequence length="417" mass="45972">MPPKYNEKHEPANNFVGSPWQSGQTFNDTSLLPFLRAYTRMNSRDAGGGDRQFNDEFNFARRIVEELNRLHGGPPEFIHELVYSIANPTSDQRPMYPTLRSQGVSDQVAYQNRIIVSVLLMTHATTDREGDGGITRGGLWLPPRQQAREAQEAAAQRGHAVQYPTWSRDEAVASTPARNANWTATGQPPRQTQDNALRYCGSQGFDNAVGSLPPFFLDWAPTPHSMRGHPSPGVFSGPPSAILGGHQWSYRGPHWHASNSSLHSEYSAPPPPDSQSRPNYVQDTLRAGLNLTHQAVRHGNKSSPYETATSNGRQLADRRFWQPSKPPTTQTRQPSAYVPPPPSLEGIDRISALVTEMASPARTAQPPIGSDRPRHDCHRHGGSRNSRGEGARGTPSRPPPRSGSRSGCPRSRRDDQG</sequence>
<keyword evidence="3" id="KW-1185">Reference proteome</keyword>
<dbReference type="EMBL" id="KV441551">
    <property type="protein sequence ID" value="OAG06698.1"/>
    <property type="molecule type" value="Genomic_DNA"/>
</dbReference>
<accession>A0A177CIL0</accession>
<feature type="region of interest" description="Disordered" evidence="1">
    <location>
        <begin position="358"/>
        <end position="417"/>
    </location>
</feature>
<dbReference type="InParanoid" id="A0A177CIL0"/>
<reference evidence="2 3" key="1">
    <citation type="submission" date="2016-05" db="EMBL/GenBank/DDBJ databases">
        <title>Comparative analysis of secretome profiles of manganese(II)-oxidizing ascomycete fungi.</title>
        <authorList>
            <consortium name="DOE Joint Genome Institute"/>
            <person name="Zeiner C.A."/>
            <person name="Purvine S.O."/>
            <person name="Zink E.M."/>
            <person name="Wu S."/>
            <person name="Pasa-Tolic L."/>
            <person name="Chaput D.L."/>
            <person name="Haridas S."/>
            <person name="Grigoriev I.V."/>
            <person name="Santelli C.M."/>
            <person name="Hansel C.M."/>
        </authorList>
    </citation>
    <scope>NUCLEOTIDE SEQUENCE [LARGE SCALE GENOMIC DNA]</scope>
    <source>
        <strain evidence="2 3">AP3s5-JAC2a</strain>
    </source>
</reference>
<feature type="region of interest" description="Disordered" evidence="1">
    <location>
        <begin position="259"/>
        <end position="279"/>
    </location>
</feature>
<dbReference type="AlphaFoldDB" id="A0A177CIL0"/>
<feature type="compositionally biased region" description="Polar residues" evidence="1">
    <location>
        <begin position="301"/>
        <end position="313"/>
    </location>
</feature>
<evidence type="ECO:0000313" key="3">
    <source>
        <dbReference type="Proteomes" id="UP000077069"/>
    </source>
</evidence>
<gene>
    <name evidence="2" type="ORF">CC84DRAFT_1204412</name>
</gene>
<evidence type="ECO:0000256" key="1">
    <source>
        <dbReference type="SAM" id="MobiDB-lite"/>
    </source>
</evidence>
<proteinExistence type="predicted"/>
<dbReference type="OrthoDB" id="3785721at2759"/>
<feature type="region of interest" description="Disordered" evidence="1">
    <location>
        <begin position="1"/>
        <end position="20"/>
    </location>
</feature>
<protein>
    <submittedName>
        <fullName evidence="2">Uncharacterized protein</fullName>
    </submittedName>
</protein>
<dbReference type="RefSeq" id="XP_018037063.1">
    <property type="nucleotide sequence ID" value="XM_018181904.1"/>
</dbReference>
<feature type="compositionally biased region" description="Basic and acidic residues" evidence="1">
    <location>
        <begin position="1"/>
        <end position="11"/>
    </location>
</feature>